<accession>A0A978VMF9</accession>
<dbReference type="AlphaFoldDB" id="A0A978VMF9"/>
<gene>
    <name evidence="1" type="ORF">FEM48_Zijuj03G0018100</name>
</gene>
<comment type="caution">
    <text evidence="1">The sequence shown here is derived from an EMBL/GenBank/DDBJ whole genome shotgun (WGS) entry which is preliminary data.</text>
</comment>
<dbReference type="Proteomes" id="UP000813462">
    <property type="component" value="Unassembled WGS sequence"/>
</dbReference>
<reference evidence="1" key="1">
    <citation type="journal article" date="2021" name="Front. Plant Sci.">
        <title>Chromosome-Scale Genome Assembly for Chinese Sour Jujube and Insights Into Its Genome Evolution and Domestication Signature.</title>
        <authorList>
            <person name="Shen L.-Y."/>
            <person name="Luo H."/>
            <person name="Wang X.-L."/>
            <person name="Wang X.-M."/>
            <person name="Qiu X.-J."/>
            <person name="Liu H."/>
            <person name="Zhou S.-S."/>
            <person name="Jia K.-H."/>
            <person name="Nie S."/>
            <person name="Bao Y.-T."/>
            <person name="Zhang R.-G."/>
            <person name="Yun Q.-Z."/>
            <person name="Chai Y.-H."/>
            <person name="Lu J.-Y."/>
            <person name="Li Y."/>
            <person name="Zhao S.-W."/>
            <person name="Mao J.-F."/>
            <person name="Jia S.-G."/>
            <person name="Mao Y.-M."/>
        </authorList>
    </citation>
    <scope>NUCLEOTIDE SEQUENCE</scope>
    <source>
        <strain evidence="1">AT0</strain>
        <tissue evidence="1">Leaf</tissue>
    </source>
</reference>
<dbReference type="EMBL" id="JAEACU010000003">
    <property type="protein sequence ID" value="KAH7536734.1"/>
    <property type="molecule type" value="Genomic_DNA"/>
</dbReference>
<proteinExistence type="predicted"/>
<evidence type="ECO:0000313" key="1">
    <source>
        <dbReference type="EMBL" id="KAH7536734.1"/>
    </source>
</evidence>
<name>A0A978VMF9_ZIZJJ</name>
<protein>
    <submittedName>
        <fullName evidence="1">Uncharacterized protein</fullName>
    </submittedName>
</protein>
<evidence type="ECO:0000313" key="2">
    <source>
        <dbReference type="Proteomes" id="UP000813462"/>
    </source>
</evidence>
<organism evidence="1 2">
    <name type="scientific">Ziziphus jujuba var. spinosa</name>
    <dbReference type="NCBI Taxonomy" id="714518"/>
    <lineage>
        <taxon>Eukaryota</taxon>
        <taxon>Viridiplantae</taxon>
        <taxon>Streptophyta</taxon>
        <taxon>Embryophyta</taxon>
        <taxon>Tracheophyta</taxon>
        <taxon>Spermatophyta</taxon>
        <taxon>Magnoliopsida</taxon>
        <taxon>eudicotyledons</taxon>
        <taxon>Gunneridae</taxon>
        <taxon>Pentapetalae</taxon>
        <taxon>rosids</taxon>
        <taxon>fabids</taxon>
        <taxon>Rosales</taxon>
        <taxon>Rhamnaceae</taxon>
        <taxon>Paliureae</taxon>
        <taxon>Ziziphus</taxon>
    </lineage>
</organism>
<sequence length="94" mass="10880">MEAVPTILLIQVLLENWDYQWKRVETCMSWLQMGYPVQADFYVLPVAACHAVLGVQWLVTLGPMEMDYRALTIKFTKDGMVYQLQGNKPEVLKN</sequence>